<keyword evidence="1" id="KW-0378">Hydrolase</keyword>
<dbReference type="PANTHER" id="PTHR43316">
    <property type="entry name" value="HYDROLASE, HALOACID DELAHOGENASE-RELATED"/>
    <property type="match status" value="1"/>
</dbReference>
<dbReference type="PRINTS" id="PR00413">
    <property type="entry name" value="HADHALOGNASE"/>
</dbReference>
<dbReference type="SUPFAM" id="SSF56784">
    <property type="entry name" value="HAD-like"/>
    <property type="match status" value="1"/>
</dbReference>
<reference evidence="2" key="1">
    <citation type="submission" date="2022-08" db="EMBL/GenBank/DDBJ databases">
        <authorList>
            <consortium name="DOE Joint Genome Institute"/>
            <person name="Min B."/>
            <person name="Riley R."/>
            <person name="Sierra-Patev S."/>
            <person name="Naranjo-Ortiz M."/>
            <person name="Looney B."/>
            <person name="Konkel Z."/>
            <person name="Slot J.C."/>
            <person name="Sakamoto Y."/>
            <person name="Steenwyk J.L."/>
            <person name="Rokas A."/>
            <person name="Carro J."/>
            <person name="Camarero S."/>
            <person name="Ferreira P."/>
            <person name="Molpeceres G."/>
            <person name="Ruiz-Duenas F.J."/>
            <person name="Serrano A."/>
            <person name="Henrissat B."/>
            <person name="Drula E."/>
            <person name="Hughes K.W."/>
            <person name="Mata J.L."/>
            <person name="Ishikawa N.K."/>
            <person name="Vargas-Isla R."/>
            <person name="Ushijima S."/>
            <person name="Smith C.A."/>
            <person name="Ahrendt S."/>
            <person name="Andreopoulos W."/>
            <person name="He G."/>
            <person name="Labutti K."/>
            <person name="Lipzen A."/>
            <person name="Ng V."/>
            <person name="Sandor L."/>
            <person name="Barry K."/>
            <person name="Martinez A.T."/>
            <person name="Xiao Y."/>
            <person name="Gibbons J.G."/>
            <person name="Terashima K."/>
            <person name="Hibbett D.S."/>
            <person name="Grigoriev I.V."/>
        </authorList>
    </citation>
    <scope>NUCLEOTIDE SEQUENCE</scope>
    <source>
        <strain evidence="2">Sp2 HRB7682 ss15</strain>
    </source>
</reference>
<evidence type="ECO:0000313" key="3">
    <source>
        <dbReference type="Proteomes" id="UP001150238"/>
    </source>
</evidence>
<dbReference type="InterPro" id="IPR006439">
    <property type="entry name" value="HAD-SF_hydro_IA"/>
</dbReference>
<dbReference type="Gene3D" id="3.40.50.1000">
    <property type="entry name" value="HAD superfamily/HAD-like"/>
    <property type="match status" value="1"/>
</dbReference>
<protein>
    <submittedName>
        <fullName evidence="2">HAD-like domain-containing protein</fullName>
    </submittedName>
</protein>
<name>A0A9W9B1W1_9AGAR</name>
<dbReference type="InterPro" id="IPR051540">
    <property type="entry name" value="S-2-haloacid_dehalogenase"/>
</dbReference>
<gene>
    <name evidence="2" type="ORF">C8J55DRAFT_495885</name>
</gene>
<dbReference type="GO" id="GO:0016791">
    <property type="term" value="F:phosphatase activity"/>
    <property type="evidence" value="ECO:0007669"/>
    <property type="project" value="UniProtKB-ARBA"/>
</dbReference>
<dbReference type="Gene3D" id="1.10.150.750">
    <property type="match status" value="1"/>
</dbReference>
<dbReference type="NCBIfam" id="TIGR01493">
    <property type="entry name" value="HAD-SF-IA-v2"/>
    <property type="match status" value="1"/>
</dbReference>
<proteinExistence type="predicted"/>
<organism evidence="2 3">
    <name type="scientific">Lentinula lateritia</name>
    <dbReference type="NCBI Taxonomy" id="40482"/>
    <lineage>
        <taxon>Eukaryota</taxon>
        <taxon>Fungi</taxon>
        <taxon>Dikarya</taxon>
        <taxon>Basidiomycota</taxon>
        <taxon>Agaricomycotina</taxon>
        <taxon>Agaricomycetes</taxon>
        <taxon>Agaricomycetidae</taxon>
        <taxon>Agaricales</taxon>
        <taxon>Marasmiineae</taxon>
        <taxon>Omphalotaceae</taxon>
        <taxon>Lentinula</taxon>
    </lineage>
</organism>
<dbReference type="InterPro" id="IPR036412">
    <property type="entry name" value="HAD-like_sf"/>
</dbReference>
<dbReference type="EMBL" id="JANVFS010000001">
    <property type="protein sequence ID" value="KAJ4496144.1"/>
    <property type="molecule type" value="Genomic_DNA"/>
</dbReference>
<dbReference type="SFLD" id="SFLDS00003">
    <property type="entry name" value="Haloacid_Dehalogenase"/>
    <property type="match status" value="1"/>
</dbReference>
<sequence length="272" mass="30412">MSASQEVKSGVSGALIFDLMGTCTNWSASVVAALKKQCANTPLILPRLQSNEDLTRFASAWRAGFFREIHQRFQNGEPQEDIDITHRRVLDQLLSEKDMSVTTDIWGDDIRTILVQSWHHQNAWIDAVAGLKRLKKDYFVVVLANGTTRLQLDLVYSSQLSFHALFSSQLLGFTKPDPKMYQKVLELLNLEAKECIMVAAHAYDLRAAAKIGIKTAYIHRTTEDPEEDMQQVRSECDIFVSGTDGSTSCGLNELADILCSPSNNASRLDLED</sequence>
<dbReference type="InterPro" id="IPR023214">
    <property type="entry name" value="HAD_sf"/>
</dbReference>
<dbReference type="Proteomes" id="UP001150238">
    <property type="component" value="Unassembled WGS sequence"/>
</dbReference>
<dbReference type="AlphaFoldDB" id="A0A9W9B1W1"/>
<dbReference type="SFLD" id="SFLDG01129">
    <property type="entry name" value="C1.5:_HAD__Beta-PGM__Phosphata"/>
    <property type="match status" value="1"/>
</dbReference>
<dbReference type="NCBIfam" id="TIGR01549">
    <property type="entry name" value="HAD-SF-IA-v1"/>
    <property type="match status" value="1"/>
</dbReference>
<evidence type="ECO:0000256" key="1">
    <source>
        <dbReference type="ARBA" id="ARBA00022801"/>
    </source>
</evidence>
<dbReference type="Pfam" id="PF00702">
    <property type="entry name" value="Hydrolase"/>
    <property type="match status" value="1"/>
</dbReference>
<comment type="caution">
    <text evidence="2">The sequence shown here is derived from an EMBL/GenBank/DDBJ whole genome shotgun (WGS) entry which is preliminary data.</text>
</comment>
<reference evidence="2" key="2">
    <citation type="journal article" date="2023" name="Proc. Natl. Acad. Sci. U.S.A.">
        <title>A global phylogenomic analysis of the shiitake genus Lentinula.</title>
        <authorList>
            <person name="Sierra-Patev S."/>
            <person name="Min B."/>
            <person name="Naranjo-Ortiz M."/>
            <person name="Looney B."/>
            <person name="Konkel Z."/>
            <person name="Slot J.C."/>
            <person name="Sakamoto Y."/>
            <person name="Steenwyk J.L."/>
            <person name="Rokas A."/>
            <person name="Carro J."/>
            <person name="Camarero S."/>
            <person name="Ferreira P."/>
            <person name="Molpeceres G."/>
            <person name="Ruiz-Duenas F.J."/>
            <person name="Serrano A."/>
            <person name="Henrissat B."/>
            <person name="Drula E."/>
            <person name="Hughes K.W."/>
            <person name="Mata J.L."/>
            <person name="Ishikawa N.K."/>
            <person name="Vargas-Isla R."/>
            <person name="Ushijima S."/>
            <person name="Smith C.A."/>
            <person name="Donoghue J."/>
            <person name="Ahrendt S."/>
            <person name="Andreopoulos W."/>
            <person name="He G."/>
            <person name="LaButti K."/>
            <person name="Lipzen A."/>
            <person name="Ng V."/>
            <person name="Riley R."/>
            <person name="Sandor L."/>
            <person name="Barry K."/>
            <person name="Martinez A.T."/>
            <person name="Xiao Y."/>
            <person name="Gibbons J.G."/>
            <person name="Terashima K."/>
            <person name="Grigoriev I.V."/>
            <person name="Hibbett D."/>
        </authorList>
    </citation>
    <scope>NUCLEOTIDE SEQUENCE</scope>
    <source>
        <strain evidence="2">Sp2 HRB7682 ss15</strain>
    </source>
</reference>
<dbReference type="PANTHER" id="PTHR43316:SF3">
    <property type="entry name" value="HALOACID DEHALOGENASE, TYPE II (AFU_ORTHOLOGUE AFUA_2G07750)-RELATED"/>
    <property type="match status" value="1"/>
</dbReference>
<evidence type="ECO:0000313" key="2">
    <source>
        <dbReference type="EMBL" id="KAJ4496144.1"/>
    </source>
</evidence>
<accession>A0A9W9B1W1</accession>